<evidence type="ECO:0000256" key="7">
    <source>
        <dbReference type="PIRSR" id="PIRSR602401-1"/>
    </source>
</evidence>
<dbReference type="PANTHER" id="PTHR24284">
    <property type="entry name" value="CYTOCHROME P450 FAMILY"/>
    <property type="match status" value="1"/>
</dbReference>
<dbReference type="SUPFAM" id="SSF48264">
    <property type="entry name" value="Cytochrome P450"/>
    <property type="match status" value="1"/>
</dbReference>
<dbReference type="GO" id="GO:0005506">
    <property type="term" value="F:iron ion binding"/>
    <property type="evidence" value="ECO:0007669"/>
    <property type="project" value="InterPro"/>
</dbReference>
<reference evidence="8" key="1">
    <citation type="submission" date="2023-06" db="EMBL/GenBank/DDBJ databases">
        <authorList>
            <person name="Delattre M."/>
        </authorList>
    </citation>
    <scope>NUCLEOTIDE SEQUENCE</scope>
    <source>
        <strain evidence="8">AF72</strain>
    </source>
</reference>
<keyword evidence="5 7" id="KW-0408">Iron</keyword>
<dbReference type="InterPro" id="IPR036396">
    <property type="entry name" value="Cyt_P450_sf"/>
</dbReference>
<comment type="caution">
    <text evidence="8">The sequence shown here is derived from an EMBL/GenBank/DDBJ whole genome shotgun (WGS) entry which is preliminary data.</text>
</comment>
<evidence type="ECO:0000256" key="3">
    <source>
        <dbReference type="ARBA" id="ARBA00022723"/>
    </source>
</evidence>
<protein>
    <recommendedName>
        <fullName evidence="10">Cytochrome P450</fullName>
    </recommendedName>
</protein>
<name>A0AA36CXI8_9BILA</name>
<dbReference type="PRINTS" id="PR00463">
    <property type="entry name" value="EP450I"/>
</dbReference>
<comment type="cofactor">
    <cofactor evidence="1 7">
        <name>heme</name>
        <dbReference type="ChEBI" id="CHEBI:30413"/>
    </cofactor>
</comment>
<comment type="similarity">
    <text evidence="2">Belongs to the cytochrome P450 family.</text>
</comment>
<evidence type="ECO:0000256" key="2">
    <source>
        <dbReference type="ARBA" id="ARBA00010617"/>
    </source>
</evidence>
<dbReference type="Proteomes" id="UP001177023">
    <property type="component" value="Unassembled WGS sequence"/>
</dbReference>
<dbReference type="GO" id="GO:0020037">
    <property type="term" value="F:heme binding"/>
    <property type="evidence" value="ECO:0007669"/>
    <property type="project" value="InterPro"/>
</dbReference>
<dbReference type="InterPro" id="IPR002401">
    <property type="entry name" value="Cyt_P450_E_grp-I"/>
</dbReference>
<evidence type="ECO:0000256" key="6">
    <source>
        <dbReference type="ARBA" id="ARBA00023033"/>
    </source>
</evidence>
<evidence type="ECO:0000313" key="8">
    <source>
        <dbReference type="EMBL" id="CAJ0575712.1"/>
    </source>
</evidence>
<feature type="binding site" description="axial binding residue" evidence="7">
    <location>
        <position position="436"/>
    </location>
    <ligand>
        <name>heme</name>
        <dbReference type="ChEBI" id="CHEBI:30413"/>
    </ligand>
    <ligandPart>
        <name>Fe</name>
        <dbReference type="ChEBI" id="CHEBI:18248"/>
    </ligandPart>
</feature>
<keyword evidence="4" id="KW-0560">Oxidoreductase</keyword>
<feature type="non-terminal residue" evidence="8">
    <location>
        <position position="489"/>
    </location>
</feature>
<evidence type="ECO:0000256" key="1">
    <source>
        <dbReference type="ARBA" id="ARBA00001971"/>
    </source>
</evidence>
<dbReference type="CDD" id="cd20617">
    <property type="entry name" value="CYP1_2-like"/>
    <property type="match status" value="1"/>
</dbReference>
<dbReference type="EMBL" id="CATQJA010002640">
    <property type="protein sequence ID" value="CAJ0575712.1"/>
    <property type="molecule type" value="Genomic_DNA"/>
</dbReference>
<dbReference type="GO" id="GO:0004497">
    <property type="term" value="F:monooxygenase activity"/>
    <property type="evidence" value="ECO:0007669"/>
    <property type="project" value="UniProtKB-KW"/>
</dbReference>
<evidence type="ECO:0008006" key="10">
    <source>
        <dbReference type="Google" id="ProtNLM"/>
    </source>
</evidence>
<dbReference type="FunFam" id="1.10.630.10:FF:000036">
    <property type="entry name" value="CYtochrome P450 family"/>
    <property type="match status" value="1"/>
</dbReference>
<evidence type="ECO:0000256" key="4">
    <source>
        <dbReference type="ARBA" id="ARBA00023002"/>
    </source>
</evidence>
<dbReference type="PRINTS" id="PR00385">
    <property type="entry name" value="P450"/>
</dbReference>
<dbReference type="Gene3D" id="1.10.630.10">
    <property type="entry name" value="Cytochrome P450"/>
    <property type="match status" value="1"/>
</dbReference>
<keyword evidence="7" id="KW-0349">Heme</keyword>
<dbReference type="AlphaFoldDB" id="A0AA36CXI8"/>
<evidence type="ECO:0000313" key="9">
    <source>
        <dbReference type="Proteomes" id="UP001177023"/>
    </source>
</evidence>
<dbReference type="InterPro" id="IPR001128">
    <property type="entry name" value="Cyt_P450"/>
</dbReference>
<dbReference type="GO" id="GO:0016705">
    <property type="term" value="F:oxidoreductase activity, acting on paired donors, with incorporation or reduction of molecular oxygen"/>
    <property type="evidence" value="ECO:0007669"/>
    <property type="project" value="InterPro"/>
</dbReference>
<keyword evidence="6" id="KW-0503">Monooxygenase</keyword>
<sequence length="489" mass="56199">MILILLTLGLAYYVISYYAWVRKFPKGPKPLPLIGNLHQLNPRQLYMQFRKWSKVYGDVFTVFTPRPFVIITNYEGIKEAFATKGEEFAGRMGTFPNTVFMQSGNNGGILFSQGDRWKEARRQSIHILRDFGMGKNLMEEQVKVCLTDLLDHIEAEHLNKETSMRWPLQIFVSNVINKTLYNFSYSFNDCDRLLEFADNLQTLIETMKTNRATYMITNFPWMSKIPFFGWYGQGWFMNVSKALKRIVSEDVANALKDYDVKDEPSCFVQAFHQRTMNTPSIADQTTDVAMDFFIAGSETTTTTLRWGLCYLADNLDVQEKVRAEIHSVIGRERIPNFADRTQMPYTQAAIMEIQRMASILPLNLVHRTVCETSVQGLSIPENVLVWGQIDGVLYMDPNFKNPETFDPTRFLLEDGKTFNKTTVERMVAFCIGKRQCAGEGLARMELFLVLAALFQRFKIEPSPGWKIDLTGIPGTVRLPSENHYKVTKV</sequence>
<gene>
    <name evidence="8" type="ORF">MSPICULIGERA_LOCUS14019</name>
</gene>
<evidence type="ECO:0000256" key="5">
    <source>
        <dbReference type="ARBA" id="ARBA00023004"/>
    </source>
</evidence>
<dbReference type="PANTHER" id="PTHR24284:SF1">
    <property type="entry name" value="CYTOCHROME P450 FAMILY"/>
    <property type="match status" value="1"/>
</dbReference>
<keyword evidence="9" id="KW-1185">Reference proteome</keyword>
<keyword evidence="3 7" id="KW-0479">Metal-binding</keyword>
<dbReference type="Pfam" id="PF00067">
    <property type="entry name" value="p450"/>
    <property type="match status" value="1"/>
</dbReference>
<organism evidence="8 9">
    <name type="scientific">Mesorhabditis spiculigera</name>
    <dbReference type="NCBI Taxonomy" id="96644"/>
    <lineage>
        <taxon>Eukaryota</taxon>
        <taxon>Metazoa</taxon>
        <taxon>Ecdysozoa</taxon>
        <taxon>Nematoda</taxon>
        <taxon>Chromadorea</taxon>
        <taxon>Rhabditida</taxon>
        <taxon>Rhabditina</taxon>
        <taxon>Rhabditomorpha</taxon>
        <taxon>Rhabditoidea</taxon>
        <taxon>Rhabditidae</taxon>
        <taxon>Mesorhabditinae</taxon>
        <taxon>Mesorhabditis</taxon>
    </lineage>
</organism>
<accession>A0AA36CXI8</accession>
<proteinExistence type="inferred from homology"/>